<dbReference type="RefSeq" id="WP_006216184.1">
    <property type="nucleotide sequence ID" value="NZ_CADIJS010000001.1"/>
</dbReference>
<organism evidence="4 5">
    <name type="scientific">Achromobacter piechaudii</name>
    <dbReference type="NCBI Taxonomy" id="72556"/>
    <lineage>
        <taxon>Bacteria</taxon>
        <taxon>Pseudomonadati</taxon>
        <taxon>Pseudomonadota</taxon>
        <taxon>Betaproteobacteria</taxon>
        <taxon>Burkholderiales</taxon>
        <taxon>Alcaligenaceae</taxon>
        <taxon>Achromobacter</taxon>
    </lineage>
</organism>
<dbReference type="InterPro" id="IPR014795">
    <property type="entry name" value="TacA_1-like"/>
</dbReference>
<name>A0ABM8KT91_9BURK</name>
<keyword evidence="5" id="KW-1185">Reference proteome</keyword>
<dbReference type="SUPFAM" id="SSF47598">
    <property type="entry name" value="Ribbon-helix-helix"/>
    <property type="match status" value="1"/>
</dbReference>
<evidence type="ECO:0000256" key="3">
    <source>
        <dbReference type="SAM" id="MobiDB-lite"/>
    </source>
</evidence>
<dbReference type="Proteomes" id="UP000494116">
    <property type="component" value="Unassembled WGS sequence"/>
</dbReference>
<dbReference type="InterPro" id="IPR010985">
    <property type="entry name" value="Ribbon_hlx_hlx"/>
</dbReference>
<dbReference type="PANTHER" id="PTHR35401">
    <property type="entry name" value="COPG FAMILY HELIX-TURN-HELIX PROTEIN-RELATED-RELATED"/>
    <property type="match status" value="1"/>
</dbReference>
<dbReference type="PANTHER" id="PTHR35401:SF2">
    <property type="entry name" value="ABC-TYPE TRANSPORT SYSTEM"/>
    <property type="match status" value="1"/>
</dbReference>
<dbReference type="EMBL" id="CADIJS010000001">
    <property type="protein sequence ID" value="CAB3670790.1"/>
    <property type="molecule type" value="Genomic_DNA"/>
</dbReference>
<evidence type="ECO:0000313" key="5">
    <source>
        <dbReference type="Proteomes" id="UP000494116"/>
    </source>
</evidence>
<accession>A0ABM8KT91</accession>
<comment type="similarity">
    <text evidence="2">Belongs to the TacA antitoxin family.</text>
</comment>
<proteinExistence type="inferred from homology"/>
<dbReference type="Pfam" id="PF08681">
    <property type="entry name" value="TacA1"/>
    <property type="match status" value="1"/>
</dbReference>
<gene>
    <name evidence="4" type="ORF">LMG1873_01104</name>
</gene>
<sequence length="214" mass="24011">MRTHYEDLTPASKISQKRKRQRQDSQNTSESFVVAVPDSGFAAAYARWANVMRSKAAGSPTEEPPRLLRLERRGARTAVAARSQVKKARAAERDRHQLSIDFVEQLRELIGQELKRVDEPRTARLDARLTAKERSVIQRAADISGRSLSEFVIHAAHQAALLEIEHQVVLRLSERDSETLAAALDAEPAEPTAAFKRAVAMRNKIVHDMKADKD</sequence>
<dbReference type="Gene3D" id="1.20.5.780">
    <property type="entry name" value="Single helix bin"/>
    <property type="match status" value="1"/>
</dbReference>
<evidence type="ECO:0008006" key="6">
    <source>
        <dbReference type="Google" id="ProtNLM"/>
    </source>
</evidence>
<keyword evidence="1" id="KW-1277">Toxin-antitoxin system</keyword>
<comment type="caution">
    <text evidence="4">The sequence shown here is derived from an EMBL/GenBank/DDBJ whole genome shotgun (WGS) entry which is preliminary data.</text>
</comment>
<evidence type="ECO:0000313" key="4">
    <source>
        <dbReference type="EMBL" id="CAB3670790.1"/>
    </source>
</evidence>
<reference evidence="4 5" key="1">
    <citation type="submission" date="2020-04" db="EMBL/GenBank/DDBJ databases">
        <authorList>
            <person name="De Canck E."/>
        </authorList>
    </citation>
    <scope>NUCLEOTIDE SEQUENCE [LARGE SCALE GENOMIC DNA]</scope>
    <source>
        <strain evidence="4 5">LMG 1873</strain>
    </source>
</reference>
<evidence type="ECO:0000256" key="2">
    <source>
        <dbReference type="ARBA" id="ARBA00049988"/>
    </source>
</evidence>
<feature type="region of interest" description="Disordered" evidence="3">
    <location>
        <begin position="1"/>
        <end position="32"/>
    </location>
</feature>
<protein>
    <recommendedName>
        <fullName evidence="6">DUF1778 domain-containing protein</fullName>
    </recommendedName>
</protein>
<evidence type="ECO:0000256" key="1">
    <source>
        <dbReference type="ARBA" id="ARBA00022649"/>
    </source>
</evidence>